<keyword evidence="1" id="KW-0614">Plasmid</keyword>
<dbReference type="AlphaFoldDB" id="A0A066QAR6"/>
<evidence type="ECO:0000313" key="1">
    <source>
        <dbReference type="EMBL" id="AIF77476.1"/>
    </source>
</evidence>
<protein>
    <submittedName>
        <fullName evidence="1">Uncharacterized protein</fullName>
    </submittedName>
</protein>
<sequence>MQPEGVISGDFSTESVFSQLCLQESELLSCNISGICVSGTECFQCVFIFFPCSNRRREAFSGFSALILIFFLLRAERVFVRCDFLVPFFDITSGWGIIDPLGEPAEFGKNRTLRFSGHP</sequence>
<geneLocation type="plasmid" evidence="1">
    <name>pH2332-107</name>
</geneLocation>
<organism evidence="1">
    <name type="scientific">Escherichia coli</name>
    <dbReference type="NCBI Taxonomy" id="562"/>
    <lineage>
        <taxon>Bacteria</taxon>
        <taxon>Pseudomonadati</taxon>
        <taxon>Pseudomonadota</taxon>
        <taxon>Gammaproteobacteria</taxon>
        <taxon>Enterobacterales</taxon>
        <taxon>Enterobacteriaceae</taxon>
        <taxon>Escherichia</taxon>
    </lineage>
</organism>
<reference evidence="1" key="1">
    <citation type="journal article" date="2014" name="J. Antimicrob. Chemother.">
        <title>Nucleotide sequences of 16 transmissible plasmids identified in nine multidrug-resistant Escherichia coli isolates expressing an ESBL phenotype isolated from food-producing animals and healthy humans.</title>
        <authorList>
            <person name="Wang J."/>
            <person name="Stephan R."/>
            <person name="Power K."/>
            <person name="Yan Q."/>
            <person name="Hachler H."/>
            <person name="Fanning S."/>
        </authorList>
    </citation>
    <scope>NUCLEOTIDE SEQUENCE</scope>
    <source>
        <strain evidence="1">Human-2332</strain>
        <plasmid evidence="1">pH2332-107</plasmid>
    </source>
</reference>
<proteinExistence type="predicted"/>
<name>A0A066QAR6_ECOLX</name>
<accession>A0A066QAR6</accession>
<dbReference type="RefSeq" id="WP_001182205.1">
    <property type="nucleotide sequence ID" value="NC_022992.1"/>
</dbReference>
<dbReference type="EMBL" id="KJ484627">
    <property type="protein sequence ID" value="AIF77476.1"/>
    <property type="molecule type" value="Genomic_DNA"/>
</dbReference>